<organism evidence="2 3">
    <name type="scientific">Actinoallomurus vinaceus</name>
    <dbReference type="NCBI Taxonomy" id="1080074"/>
    <lineage>
        <taxon>Bacteria</taxon>
        <taxon>Bacillati</taxon>
        <taxon>Actinomycetota</taxon>
        <taxon>Actinomycetes</taxon>
        <taxon>Streptosporangiales</taxon>
        <taxon>Thermomonosporaceae</taxon>
        <taxon>Actinoallomurus</taxon>
    </lineage>
</organism>
<gene>
    <name evidence="2" type="ORF">GCM10023196_052960</name>
</gene>
<sequence length="57" mass="5677">MARAVAVPLAAAGLAVSGTASMVATTAATADQISRMVVRIFFGARSCPVPLGGRWSG</sequence>
<evidence type="ECO:0000256" key="1">
    <source>
        <dbReference type="SAM" id="SignalP"/>
    </source>
</evidence>
<evidence type="ECO:0000313" key="3">
    <source>
        <dbReference type="Proteomes" id="UP001501442"/>
    </source>
</evidence>
<keyword evidence="3" id="KW-1185">Reference proteome</keyword>
<evidence type="ECO:0000313" key="2">
    <source>
        <dbReference type="EMBL" id="GAA4629870.1"/>
    </source>
</evidence>
<dbReference type="Proteomes" id="UP001501442">
    <property type="component" value="Unassembled WGS sequence"/>
</dbReference>
<feature type="signal peptide" evidence="1">
    <location>
        <begin position="1"/>
        <end position="20"/>
    </location>
</feature>
<keyword evidence="1" id="KW-0732">Signal</keyword>
<dbReference type="EMBL" id="BAABHK010000007">
    <property type="protein sequence ID" value="GAA4629870.1"/>
    <property type="molecule type" value="Genomic_DNA"/>
</dbReference>
<reference evidence="3" key="1">
    <citation type="journal article" date="2019" name="Int. J. Syst. Evol. Microbiol.">
        <title>The Global Catalogue of Microorganisms (GCM) 10K type strain sequencing project: providing services to taxonomists for standard genome sequencing and annotation.</title>
        <authorList>
            <consortium name="The Broad Institute Genomics Platform"/>
            <consortium name="The Broad Institute Genome Sequencing Center for Infectious Disease"/>
            <person name="Wu L."/>
            <person name="Ma J."/>
        </authorList>
    </citation>
    <scope>NUCLEOTIDE SEQUENCE [LARGE SCALE GENOMIC DNA]</scope>
    <source>
        <strain evidence="3">JCM 17939</strain>
    </source>
</reference>
<protein>
    <submittedName>
        <fullName evidence="2">Uncharacterized protein</fullName>
    </submittedName>
</protein>
<name>A0ABP8UE57_9ACTN</name>
<comment type="caution">
    <text evidence="2">The sequence shown here is derived from an EMBL/GenBank/DDBJ whole genome shotgun (WGS) entry which is preliminary data.</text>
</comment>
<accession>A0ABP8UE57</accession>
<feature type="chain" id="PRO_5045320162" evidence="1">
    <location>
        <begin position="21"/>
        <end position="57"/>
    </location>
</feature>
<proteinExistence type="predicted"/>